<gene>
    <name evidence="2" type="ORF">XENORESO_012319</name>
</gene>
<sequence length="102" mass="11297">MFSGSLKQRMEEQNAVFSCCGSETKDGTSVTRGPGNQGRRKPGKEIPVADTVWRNSTYDEDHSLTEDMETQVHTVMSTMPVSTDRLRDLKTATAEDEQLSGL</sequence>
<evidence type="ECO:0000256" key="1">
    <source>
        <dbReference type="SAM" id="MobiDB-lite"/>
    </source>
</evidence>
<feature type="region of interest" description="Disordered" evidence="1">
    <location>
        <begin position="1"/>
        <end position="45"/>
    </location>
</feature>
<evidence type="ECO:0000313" key="3">
    <source>
        <dbReference type="Proteomes" id="UP001444071"/>
    </source>
</evidence>
<dbReference type="Proteomes" id="UP001444071">
    <property type="component" value="Unassembled WGS sequence"/>
</dbReference>
<comment type="caution">
    <text evidence="2">The sequence shown here is derived from an EMBL/GenBank/DDBJ whole genome shotgun (WGS) entry which is preliminary data.</text>
</comment>
<accession>A0ABV0VQK7</accession>
<keyword evidence="3" id="KW-1185">Reference proteome</keyword>
<organism evidence="2 3">
    <name type="scientific">Xenotaenia resolanae</name>
    <dbReference type="NCBI Taxonomy" id="208358"/>
    <lineage>
        <taxon>Eukaryota</taxon>
        <taxon>Metazoa</taxon>
        <taxon>Chordata</taxon>
        <taxon>Craniata</taxon>
        <taxon>Vertebrata</taxon>
        <taxon>Euteleostomi</taxon>
        <taxon>Actinopterygii</taxon>
        <taxon>Neopterygii</taxon>
        <taxon>Teleostei</taxon>
        <taxon>Neoteleostei</taxon>
        <taxon>Acanthomorphata</taxon>
        <taxon>Ovalentaria</taxon>
        <taxon>Atherinomorphae</taxon>
        <taxon>Cyprinodontiformes</taxon>
        <taxon>Goodeidae</taxon>
        <taxon>Xenotaenia</taxon>
    </lineage>
</organism>
<reference evidence="2 3" key="1">
    <citation type="submission" date="2021-06" db="EMBL/GenBank/DDBJ databases">
        <authorList>
            <person name="Palmer J.M."/>
        </authorList>
    </citation>
    <scope>NUCLEOTIDE SEQUENCE [LARGE SCALE GENOMIC DNA]</scope>
    <source>
        <strain evidence="2 3">XR_2019</strain>
        <tissue evidence="2">Muscle</tissue>
    </source>
</reference>
<dbReference type="EMBL" id="JAHRIM010003821">
    <property type="protein sequence ID" value="MEQ2259466.1"/>
    <property type="molecule type" value="Genomic_DNA"/>
</dbReference>
<name>A0ABV0VQK7_9TELE</name>
<protein>
    <submittedName>
        <fullName evidence="2">Uncharacterized protein</fullName>
    </submittedName>
</protein>
<evidence type="ECO:0000313" key="2">
    <source>
        <dbReference type="EMBL" id="MEQ2259466.1"/>
    </source>
</evidence>
<proteinExistence type="predicted"/>